<organism evidence="1 2">
    <name type="scientific">Mya arenaria</name>
    <name type="common">Soft-shell clam</name>
    <dbReference type="NCBI Taxonomy" id="6604"/>
    <lineage>
        <taxon>Eukaryota</taxon>
        <taxon>Metazoa</taxon>
        <taxon>Spiralia</taxon>
        <taxon>Lophotrochozoa</taxon>
        <taxon>Mollusca</taxon>
        <taxon>Bivalvia</taxon>
        <taxon>Autobranchia</taxon>
        <taxon>Heteroconchia</taxon>
        <taxon>Euheterodonta</taxon>
        <taxon>Imparidentia</taxon>
        <taxon>Neoheterodontei</taxon>
        <taxon>Myida</taxon>
        <taxon>Myoidea</taxon>
        <taxon>Myidae</taxon>
        <taxon>Mya</taxon>
    </lineage>
</organism>
<sequence length="61" mass="7030">MSEEQFIRLSQSFIKAGGLHSQSPLQRSPKLRNEHACRTDVGMFDNIRKANPVYRLTIRTV</sequence>
<dbReference type="Proteomes" id="UP001164746">
    <property type="component" value="Chromosome 16"/>
</dbReference>
<keyword evidence="2" id="KW-1185">Reference proteome</keyword>
<name>A0ABY7G3W4_MYAAR</name>
<proteinExistence type="predicted"/>
<accession>A0ABY7G3W4</accession>
<reference evidence="1" key="1">
    <citation type="submission" date="2022-11" db="EMBL/GenBank/DDBJ databases">
        <title>Centuries of genome instability and evolution in soft-shell clam transmissible cancer (bioRxiv).</title>
        <authorList>
            <person name="Hart S.F.M."/>
            <person name="Yonemitsu M.A."/>
            <person name="Giersch R.M."/>
            <person name="Beal B.F."/>
            <person name="Arriagada G."/>
            <person name="Davis B.W."/>
            <person name="Ostrander E.A."/>
            <person name="Goff S.P."/>
            <person name="Metzger M.J."/>
        </authorList>
    </citation>
    <scope>NUCLEOTIDE SEQUENCE</scope>
    <source>
        <strain evidence="1">MELC-2E11</strain>
        <tissue evidence="1">Siphon/mantle</tissue>
    </source>
</reference>
<evidence type="ECO:0000313" key="2">
    <source>
        <dbReference type="Proteomes" id="UP001164746"/>
    </source>
</evidence>
<evidence type="ECO:0000313" key="1">
    <source>
        <dbReference type="EMBL" id="WAR29125.1"/>
    </source>
</evidence>
<dbReference type="EMBL" id="CP111027">
    <property type="protein sequence ID" value="WAR29125.1"/>
    <property type="molecule type" value="Genomic_DNA"/>
</dbReference>
<gene>
    <name evidence="1" type="ORF">MAR_002693</name>
</gene>
<protein>
    <submittedName>
        <fullName evidence="1">Uncharacterized protein</fullName>
    </submittedName>
</protein>